<gene>
    <name evidence="15" type="ORF">BAL341_2260</name>
</gene>
<keyword evidence="5 12" id="KW-0732">Signal</keyword>
<sequence>MFKPAWAAMLVASCCSAYAENIEHISIYANRTATAQPDVLASITVLQRDDIVARQAQDLPALLAQLPGVNLSRDGGRGQSSGVYIRGGNTGHTLVLVDGVRTGSATLGYKSLAMLPLELIERIEVIRGPRAAWYGSDALAGVIAITTRRAEALELNVNTGSYRQAGTDLSVSHATEQLTLRATVGASRADGFNVREDLDPDADGYEQRFIKLAADYRTAIGQVTAQADVNSGFYQFDTAWGTEDEADTLNRAYLLAWQQQAGNWQHQAQISRNLDRETTFGPDSRSPFNTARDEFSYQAGTELTAALNVLCGLNWYQEQVSKAEPDFEQNSRINRALFAGLNYQQDGLQLEAAARRDIINQYGGNNTWQLAAGYQLSEHWLVRASRGAAFKAPSFNELYYPGFANPELKPQESIADELALRYQHAGITAQLAWFDRDVTNLIQGVEQAENVLLASIQGVEFSLNKHWQHVSSAFAYTWLDSENHSTGFKLERRPEHSVNWRTGYTATDWAVDVTMSYQSETYQGAFAAVADLGGFTLWQLGGSYQLTPALKVRATLDNLFDKQYQSSAGYATAGMNWRLSISYVP</sequence>
<keyword evidence="7 11" id="KW-0798">TonB box</keyword>
<accession>A0A486XR32</accession>
<proteinExistence type="inferred from homology"/>
<dbReference type="Pfam" id="PF00593">
    <property type="entry name" value="TonB_dep_Rec_b-barrel"/>
    <property type="match status" value="1"/>
</dbReference>
<dbReference type="Gene3D" id="2.170.130.10">
    <property type="entry name" value="TonB-dependent receptor, plug domain"/>
    <property type="match status" value="1"/>
</dbReference>
<feature type="domain" description="TonB-dependent receptor-like beta-barrel" evidence="13">
    <location>
        <begin position="209"/>
        <end position="559"/>
    </location>
</feature>
<keyword evidence="3 10" id="KW-1134">Transmembrane beta strand</keyword>
<evidence type="ECO:0000256" key="11">
    <source>
        <dbReference type="RuleBase" id="RU003357"/>
    </source>
</evidence>
<evidence type="ECO:0000256" key="6">
    <source>
        <dbReference type="ARBA" id="ARBA00023065"/>
    </source>
</evidence>
<keyword evidence="9 10" id="KW-0998">Cell outer membrane</keyword>
<evidence type="ECO:0000256" key="10">
    <source>
        <dbReference type="PROSITE-ProRule" id="PRU01360"/>
    </source>
</evidence>
<dbReference type="EMBL" id="CAAJGR010000119">
    <property type="protein sequence ID" value="VHO05058.1"/>
    <property type="molecule type" value="Genomic_DNA"/>
</dbReference>
<protein>
    <submittedName>
        <fullName evidence="15">Outer membrane vitamin B12 receptor BtuB</fullName>
    </submittedName>
</protein>
<dbReference type="InterPro" id="IPR039426">
    <property type="entry name" value="TonB-dep_rcpt-like"/>
</dbReference>
<evidence type="ECO:0000256" key="7">
    <source>
        <dbReference type="ARBA" id="ARBA00023077"/>
    </source>
</evidence>
<dbReference type="Gene3D" id="2.40.170.20">
    <property type="entry name" value="TonB-dependent receptor, beta-barrel domain"/>
    <property type="match status" value="1"/>
</dbReference>
<dbReference type="InterPro" id="IPR037066">
    <property type="entry name" value="Plug_dom_sf"/>
</dbReference>
<evidence type="ECO:0000256" key="3">
    <source>
        <dbReference type="ARBA" id="ARBA00022452"/>
    </source>
</evidence>
<evidence type="ECO:0000256" key="9">
    <source>
        <dbReference type="ARBA" id="ARBA00023237"/>
    </source>
</evidence>
<dbReference type="InterPro" id="IPR012910">
    <property type="entry name" value="Plug_dom"/>
</dbReference>
<dbReference type="PROSITE" id="PS52016">
    <property type="entry name" value="TONB_DEPENDENT_REC_3"/>
    <property type="match status" value="1"/>
</dbReference>
<keyword evidence="4 10" id="KW-0812">Transmembrane</keyword>
<comment type="subcellular location">
    <subcellularLocation>
        <location evidence="1 10">Cell outer membrane</location>
        <topology evidence="1 10">Multi-pass membrane protein</topology>
    </subcellularLocation>
</comment>
<keyword evidence="8 10" id="KW-0472">Membrane</keyword>
<dbReference type="GO" id="GO:0006811">
    <property type="term" value="P:monoatomic ion transport"/>
    <property type="evidence" value="ECO:0007669"/>
    <property type="project" value="UniProtKB-KW"/>
</dbReference>
<evidence type="ECO:0000256" key="8">
    <source>
        <dbReference type="ARBA" id="ARBA00023136"/>
    </source>
</evidence>
<keyword evidence="2 10" id="KW-0813">Transport</keyword>
<dbReference type="CDD" id="cd01347">
    <property type="entry name" value="ligand_gated_channel"/>
    <property type="match status" value="1"/>
</dbReference>
<evidence type="ECO:0000256" key="5">
    <source>
        <dbReference type="ARBA" id="ARBA00022729"/>
    </source>
</evidence>
<evidence type="ECO:0000256" key="2">
    <source>
        <dbReference type="ARBA" id="ARBA00022448"/>
    </source>
</evidence>
<dbReference type="AlphaFoldDB" id="A0A486XR32"/>
<keyword evidence="6" id="KW-0406">Ion transport</keyword>
<evidence type="ECO:0000256" key="1">
    <source>
        <dbReference type="ARBA" id="ARBA00004571"/>
    </source>
</evidence>
<evidence type="ECO:0000259" key="13">
    <source>
        <dbReference type="Pfam" id="PF00593"/>
    </source>
</evidence>
<evidence type="ECO:0000256" key="12">
    <source>
        <dbReference type="SAM" id="SignalP"/>
    </source>
</evidence>
<evidence type="ECO:0000256" key="4">
    <source>
        <dbReference type="ARBA" id="ARBA00022692"/>
    </source>
</evidence>
<feature type="domain" description="TonB-dependent receptor plug" evidence="14">
    <location>
        <begin position="38"/>
        <end position="142"/>
    </location>
</feature>
<comment type="similarity">
    <text evidence="10 11">Belongs to the TonB-dependent receptor family.</text>
</comment>
<organism evidence="15">
    <name type="scientific">Rheinheimera sp. BAL341</name>
    <dbReference type="NCBI Taxonomy" id="1708203"/>
    <lineage>
        <taxon>Bacteria</taxon>
        <taxon>Pseudomonadati</taxon>
        <taxon>Pseudomonadota</taxon>
        <taxon>Gammaproteobacteria</taxon>
        <taxon>Chromatiales</taxon>
        <taxon>Chromatiaceae</taxon>
        <taxon>Rheinheimera</taxon>
    </lineage>
</organism>
<dbReference type="Pfam" id="PF07715">
    <property type="entry name" value="Plug"/>
    <property type="match status" value="1"/>
</dbReference>
<dbReference type="GO" id="GO:0015889">
    <property type="term" value="P:cobalamin transport"/>
    <property type="evidence" value="ECO:0007669"/>
    <property type="project" value="TreeGrafter"/>
</dbReference>
<dbReference type="SUPFAM" id="SSF56935">
    <property type="entry name" value="Porins"/>
    <property type="match status" value="1"/>
</dbReference>
<dbReference type="PANTHER" id="PTHR30069">
    <property type="entry name" value="TONB-DEPENDENT OUTER MEMBRANE RECEPTOR"/>
    <property type="match status" value="1"/>
</dbReference>
<feature type="chain" id="PRO_5019857552" evidence="12">
    <location>
        <begin position="20"/>
        <end position="585"/>
    </location>
</feature>
<name>A0A486XR32_9GAMM</name>
<evidence type="ECO:0000259" key="14">
    <source>
        <dbReference type="Pfam" id="PF07715"/>
    </source>
</evidence>
<reference evidence="15" key="1">
    <citation type="submission" date="2019-04" db="EMBL/GenBank/DDBJ databases">
        <authorList>
            <person name="Brambilla D."/>
        </authorList>
    </citation>
    <scope>NUCLEOTIDE SEQUENCE</scope>
    <source>
        <strain evidence="15">BAL1</strain>
    </source>
</reference>
<dbReference type="PANTHER" id="PTHR30069:SF53">
    <property type="entry name" value="COLICIN I RECEPTOR-RELATED"/>
    <property type="match status" value="1"/>
</dbReference>
<feature type="signal peptide" evidence="12">
    <location>
        <begin position="1"/>
        <end position="19"/>
    </location>
</feature>
<evidence type="ECO:0000313" key="15">
    <source>
        <dbReference type="EMBL" id="VHO05058.1"/>
    </source>
</evidence>
<dbReference type="InterPro" id="IPR000531">
    <property type="entry name" value="Beta-barrel_TonB"/>
</dbReference>
<dbReference type="InterPro" id="IPR036942">
    <property type="entry name" value="Beta-barrel_TonB_sf"/>
</dbReference>
<dbReference type="GO" id="GO:0009279">
    <property type="term" value="C:cell outer membrane"/>
    <property type="evidence" value="ECO:0007669"/>
    <property type="project" value="UniProtKB-SubCell"/>
</dbReference>
<keyword evidence="15" id="KW-0675">Receptor</keyword>